<feature type="region of interest" description="Disordered" evidence="3">
    <location>
        <begin position="1167"/>
        <end position="1204"/>
    </location>
</feature>
<dbReference type="InterPro" id="IPR011990">
    <property type="entry name" value="TPR-like_helical_dom_sf"/>
</dbReference>
<reference evidence="4 5" key="1">
    <citation type="submission" date="2023-09" db="EMBL/GenBank/DDBJ databases">
        <title>Pangenome analysis of Batrachochytrium dendrobatidis and related Chytrids.</title>
        <authorList>
            <person name="Yacoub M.N."/>
            <person name="Stajich J.E."/>
            <person name="James T.Y."/>
        </authorList>
    </citation>
    <scope>NUCLEOTIDE SEQUENCE [LARGE SCALE GENOMIC DNA]</scope>
    <source>
        <strain evidence="4 5">JEL0888</strain>
    </source>
</reference>
<keyword evidence="5" id="KW-1185">Reference proteome</keyword>
<dbReference type="PANTHER" id="PTHR23083">
    <property type="entry name" value="TETRATRICOPEPTIDE REPEAT PROTEIN, TPR"/>
    <property type="match status" value="1"/>
</dbReference>
<protein>
    <recommendedName>
        <fullName evidence="6">Tetratricopeptide repeat protein</fullName>
    </recommendedName>
</protein>
<comment type="caution">
    <text evidence="4">The sequence shown here is derived from an EMBL/GenBank/DDBJ whole genome shotgun (WGS) entry which is preliminary data.</text>
</comment>
<evidence type="ECO:0000313" key="5">
    <source>
        <dbReference type="Proteomes" id="UP001527925"/>
    </source>
</evidence>
<organism evidence="4 5">
    <name type="scientific">Polyrhizophydium stewartii</name>
    <dbReference type="NCBI Taxonomy" id="2732419"/>
    <lineage>
        <taxon>Eukaryota</taxon>
        <taxon>Fungi</taxon>
        <taxon>Fungi incertae sedis</taxon>
        <taxon>Chytridiomycota</taxon>
        <taxon>Chytridiomycota incertae sedis</taxon>
        <taxon>Chytridiomycetes</taxon>
        <taxon>Rhizophydiales</taxon>
        <taxon>Rhizophydiales incertae sedis</taxon>
        <taxon>Polyrhizophydium</taxon>
    </lineage>
</organism>
<feature type="compositionally biased region" description="Low complexity" evidence="3">
    <location>
        <begin position="579"/>
        <end position="597"/>
    </location>
</feature>
<accession>A0ABR4N7W5</accession>
<evidence type="ECO:0000256" key="2">
    <source>
        <dbReference type="ARBA" id="ARBA00038251"/>
    </source>
</evidence>
<feature type="compositionally biased region" description="Low complexity" evidence="3">
    <location>
        <begin position="1191"/>
        <end position="1204"/>
    </location>
</feature>
<feature type="compositionally biased region" description="Polar residues" evidence="3">
    <location>
        <begin position="551"/>
        <end position="567"/>
    </location>
</feature>
<feature type="region of interest" description="Disordered" evidence="3">
    <location>
        <begin position="864"/>
        <end position="936"/>
    </location>
</feature>
<feature type="region of interest" description="Disordered" evidence="3">
    <location>
        <begin position="1094"/>
        <end position="1128"/>
    </location>
</feature>
<dbReference type="Proteomes" id="UP001527925">
    <property type="component" value="Unassembled WGS sequence"/>
</dbReference>
<evidence type="ECO:0000256" key="3">
    <source>
        <dbReference type="SAM" id="MobiDB-lite"/>
    </source>
</evidence>
<feature type="compositionally biased region" description="Low complexity" evidence="3">
    <location>
        <begin position="1107"/>
        <end position="1126"/>
    </location>
</feature>
<evidence type="ECO:0000256" key="1">
    <source>
        <dbReference type="ARBA" id="ARBA00002550"/>
    </source>
</evidence>
<sequence length="1345" mass="147177">MSSLAKLQLIEAAIDGNRLKGHWDALRADIARFHRKQAAGTAAAAFSSLIHGEVALNSASGWYTHTQAPYDRGPEFVRVPTSNLNPAQLQDAAKLLEKAATAGSASASSQDLSQIWASARVLLARIDLGLGKAAEALQQLQLAEFPDPLPQAAGLYARTVVAMKWVIMGWAHMTLGRSDSALSSFERGGEFVAAQLAAAGDADSSVEQEPDQWIFWSEELLFQLCMHLIRAKRSDSTSQYLRLYLQLVSAVPSTYEPTKRIAVMRQYLLSLFSALPETTVFSGVTQFDLTVRHSPETQDKIATVYHEIRKFLGQYERLLTTLSPFPRGEDSTEIANERSARVLEAYDMWVKAEVAYAHRSEDSRQDIVDRHYHLLETLYRGTKHTFQSLRILRYIAHTFLSLLVLQADEMPTDERKEAECAVAAYVFYWEKKSTMMLEQERKHLEDVAASVSAAKSAASSAAAAADPPTTAIAASNHIKHIKDMTFSQSNKDENKLMPLHHTDASAVQVGAASPRLGSLPRVTMGSTESLPPPSDIIVVVPVNGSAETNGYASSVADSVPESPQHSLKTAVPPPTILLEPTEAATSESETTPQASEPPRLPDRDPSLSVICQPIILKSVEGDSPVDAIGVLITGMRVLLYNHGGDLDKLQQAALYGEKAYYIATQHTAHLPKYTEILRRVYQWLGVVYGEHALEVTSGKERRRLQSEAIAMLQKAAAIDDKDHMVHYQLALQLAEAGEFGDAVDAINQSIRAKPDFPNAYNLLALLMNSKAQNDRALQVIREGWRVCVIKFAKEQVIKAGKKAASLESMITWDSVPAELRDDLINLKLTQVALEHERFGPRATIETILSLFTLVKHVVGLPQGLDDKKSGESRRRSADFLPGLSEARGMPMSPSMHSINTNSTGLNGLAASQSRGSNAGQPSPARQPAPPGSSTNVASQAHRFRAFDLLISLWITTSAVYRELQDFEGARQAVEEAEQLAEVLGKTELRIASAPSRLFREASSLPLSSSHVSLSGASRMRISKPARVRRVSSGELRGPSGQWGFANRCVRRILADIAFEQAMIQYDIYRLQNQPPVTSKYAKYLSPVAKVEAERQSQLRKSTRMPLSRSNVSISSSVTNSTTNPTNGDNIMSTGMLSLEMGVPPGIFSGAHSTDDMVAVHHQRLSIIVSPPTNPPRNGSTTSGSIGGVSGGRTSSSSHARNIQQQQALMQQRIAQLASLPRVSLDQIITAVQYISIIDPDHLPTRVHLGILFIEKGELGIAEHWLGRACSHAKFRGAGGGRSGSTTVFGGATAVWGWLAWRNFSLVMRSTNRHSDAKQSIFFSMDLEKIHCVRGYECLARFTYSL</sequence>
<dbReference type="Gene3D" id="1.25.40.10">
    <property type="entry name" value="Tetratricopeptide repeat domain"/>
    <property type="match status" value="1"/>
</dbReference>
<dbReference type="PANTHER" id="PTHR23083:SF464">
    <property type="entry name" value="TETRATRICOPEPTIDE REPEAT DOMAIN 7, ISOFORM A"/>
    <property type="match status" value="1"/>
</dbReference>
<dbReference type="EMBL" id="JADGIZ020000022">
    <property type="protein sequence ID" value="KAL2915618.1"/>
    <property type="molecule type" value="Genomic_DNA"/>
</dbReference>
<dbReference type="SUPFAM" id="SSF48452">
    <property type="entry name" value="TPR-like"/>
    <property type="match status" value="1"/>
</dbReference>
<name>A0ABR4N7W5_9FUNG</name>
<feature type="region of interest" description="Disordered" evidence="3">
    <location>
        <begin position="551"/>
        <end position="604"/>
    </location>
</feature>
<evidence type="ECO:0000313" key="4">
    <source>
        <dbReference type="EMBL" id="KAL2915618.1"/>
    </source>
</evidence>
<comment type="function">
    <text evidence="1">Involved in endocytosis.</text>
</comment>
<feature type="compositionally biased region" description="Basic and acidic residues" evidence="3">
    <location>
        <begin position="864"/>
        <end position="877"/>
    </location>
</feature>
<proteinExistence type="inferred from homology"/>
<comment type="similarity">
    <text evidence="2">Belongs to the YPP1 family.</text>
</comment>
<evidence type="ECO:0008006" key="6">
    <source>
        <dbReference type="Google" id="ProtNLM"/>
    </source>
</evidence>
<feature type="compositionally biased region" description="Polar residues" evidence="3">
    <location>
        <begin position="894"/>
        <end position="920"/>
    </location>
</feature>
<gene>
    <name evidence="4" type="ORF">HK105_204803</name>
</gene>
<dbReference type="InterPro" id="IPR051722">
    <property type="entry name" value="Endocytosis_PI4K-reg_protein"/>
</dbReference>